<proteinExistence type="predicted"/>
<dbReference type="EMBL" id="CP000930">
    <property type="protein sequence ID" value="ABZ85178.1"/>
    <property type="molecule type" value="Genomic_DNA"/>
</dbReference>
<dbReference type="STRING" id="498761.HM1_2649"/>
<gene>
    <name evidence="1" type="ORF">HM1_2649</name>
</gene>
<sequence>MHEAGCRLGDIGETVQQRAEAIAEALMIEVEIADPDLVLPILWLL</sequence>
<reference evidence="1 2" key="1">
    <citation type="journal article" date="2008" name="J. Bacteriol.">
        <title>The genome of Heliobacterium modesticaldum, a phototrophic representative of the Firmicutes containing the simplest photosynthetic apparatus.</title>
        <authorList>
            <person name="Sattley W.M."/>
            <person name="Madigan M.T."/>
            <person name="Swingley W.D."/>
            <person name="Cheung P.C."/>
            <person name="Clocksin K.M."/>
            <person name="Conrad A.L."/>
            <person name="Dejesa L.C."/>
            <person name="Honchak B.M."/>
            <person name="Jung D.O."/>
            <person name="Karbach L.E."/>
            <person name="Kurdoglu A."/>
            <person name="Lahiri S."/>
            <person name="Mastrian S.D."/>
            <person name="Page L.E."/>
            <person name="Taylor H.L."/>
            <person name="Wang Z.T."/>
            <person name="Raymond J."/>
            <person name="Chen M."/>
            <person name="Blankenship R.E."/>
            <person name="Touchman J.W."/>
        </authorList>
    </citation>
    <scope>NUCLEOTIDE SEQUENCE [LARGE SCALE GENOMIC DNA]</scope>
    <source>
        <strain evidence="2">ATCC 51547 / Ice1</strain>
    </source>
</reference>
<dbReference type="AlphaFoldDB" id="B0TBG5"/>
<organism evidence="1 2">
    <name type="scientific">Heliobacterium modesticaldum (strain ATCC 51547 / Ice1)</name>
    <dbReference type="NCBI Taxonomy" id="498761"/>
    <lineage>
        <taxon>Bacteria</taxon>
        <taxon>Bacillati</taxon>
        <taxon>Bacillota</taxon>
        <taxon>Clostridia</taxon>
        <taxon>Eubacteriales</taxon>
        <taxon>Heliobacteriaceae</taxon>
        <taxon>Heliomicrobium</taxon>
    </lineage>
</organism>
<evidence type="ECO:0000313" key="1">
    <source>
        <dbReference type="EMBL" id="ABZ85178.1"/>
    </source>
</evidence>
<keyword evidence="2" id="KW-1185">Reference proteome</keyword>
<dbReference type="RefSeq" id="WP_012283666.1">
    <property type="nucleotide sequence ID" value="NC_010337.2"/>
</dbReference>
<evidence type="ECO:0000313" key="2">
    <source>
        <dbReference type="Proteomes" id="UP000008550"/>
    </source>
</evidence>
<dbReference type="KEGG" id="hmo:HM1_2649"/>
<protein>
    <submittedName>
        <fullName evidence="1">Uncharacterized protein</fullName>
    </submittedName>
</protein>
<dbReference type="Proteomes" id="UP000008550">
    <property type="component" value="Chromosome"/>
</dbReference>
<name>B0TBG5_HELMI</name>
<accession>B0TBG5</accession>
<dbReference type="HOGENOM" id="CLU_3200615_0_0_9"/>